<comment type="similarity">
    <text evidence="1 2">Belongs to the phD/YefM antitoxin family.</text>
</comment>
<evidence type="ECO:0000256" key="2">
    <source>
        <dbReference type="RuleBase" id="RU362080"/>
    </source>
</evidence>
<dbReference type="PANTHER" id="PTHR33713">
    <property type="entry name" value="ANTITOXIN YAFN-RELATED"/>
    <property type="match status" value="1"/>
</dbReference>
<dbReference type="Proteomes" id="UP001589810">
    <property type="component" value="Unassembled WGS sequence"/>
</dbReference>
<dbReference type="EMBL" id="JBHLUD010000009">
    <property type="protein sequence ID" value="MFC0545469.1"/>
    <property type="molecule type" value="Genomic_DNA"/>
</dbReference>
<name>A0ABV6MYS8_9PSEU</name>
<dbReference type="InterPro" id="IPR006442">
    <property type="entry name" value="Antitoxin_Phd/YefM"/>
</dbReference>
<proteinExistence type="inferred from homology"/>
<dbReference type="NCBIfam" id="TIGR01552">
    <property type="entry name" value="phd_fam"/>
    <property type="match status" value="1"/>
</dbReference>
<protein>
    <recommendedName>
        <fullName evidence="2">Antitoxin</fullName>
    </recommendedName>
</protein>
<accession>A0ABV6MYS8</accession>
<dbReference type="Gene3D" id="1.10.1220.170">
    <property type="match status" value="1"/>
</dbReference>
<dbReference type="Pfam" id="PF02604">
    <property type="entry name" value="PhdYeFM_antitox"/>
    <property type="match status" value="1"/>
</dbReference>
<organism evidence="3 4">
    <name type="scientific">Kutzneria chonburiensis</name>
    <dbReference type="NCBI Taxonomy" id="1483604"/>
    <lineage>
        <taxon>Bacteria</taxon>
        <taxon>Bacillati</taxon>
        <taxon>Actinomycetota</taxon>
        <taxon>Actinomycetes</taxon>
        <taxon>Pseudonocardiales</taxon>
        <taxon>Pseudonocardiaceae</taxon>
        <taxon>Kutzneria</taxon>
    </lineage>
</organism>
<evidence type="ECO:0000313" key="3">
    <source>
        <dbReference type="EMBL" id="MFC0545469.1"/>
    </source>
</evidence>
<dbReference type="Gene3D" id="3.40.1620.10">
    <property type="entry name" value="YefM-like domain"/>
    <property type="match status" value="1"/>
</dbReference>
<dbReference type="InterPro" id="IPR051405">
    <property type="entry name" value="phD/YefM_antitoxin"/>
</dbReference>
<evidence type="ECO:0000256" key="1">
    <source>
        <dbReference type="ARBA" id="ARBA00009981"/>
    </source>
</evidence>
<dbReference type="SUPFAM" id="SSF143120">
    <property type="entry name" value="YefM-like"/>
    <property type="match status" value="1"/>
</dbReference>
<comment type="caution">
    <text evidence="3">The sequence shown here is derived from an EMBL/GenBank/DDBJ whole genome shotgun (WGS) entry which is preliminary data.</text>
</comment>
<dbReference type="InterPro" id="IPR036165">
    <property type="entry name" value="YefM-like_sf"/>
</dbReference>
<keyword evidence="4" id="KW-1185">Reference proteome</keyword>
<sequence>METMPITEVKARLAELVVQVETQRDRITITRNGKPAAILVSVGEWESINETLDVLADPEALRDIKESDDAYARGEVYDSSEIAAILRARTDGTDSVA</sequence>
<gene>
    <name evidence="3" type="ORF">ACFFH7_28430</name>
</gene>
<reference evidence="3 4" key="1">
    <citation type="submission" date="2024-09" db="EMBL/GenBank/DDBJ databases">
        <authorList>
            <person name="Sun Q."/>
            <person name="Mori K."/>
        </authorList>
    </citation>
    <scope>NUCLEOTIDE SEQUENCE [LARGE SCALE GENOMIC DNA]</scope>
    <source>
        <strain evidence="3 4">TBRC 1432</strain>
    </source>
</reference>
<comment type="function">
    <text evidence="2">Antitoxin component of a type II toxin-antitoxin (TA) system.</text>
</comment>
<dbReference type="RefSeq" id="WP_273934505.1">
    <property type="nucleotide sequence ID" value="NZ_CP097263.1"/>
</dbReference>
<evidence type="ECO:0000313" key="4">
    <source>
        <dbReference type="Proteomes" id="UP001589810"/>
    </source>
</evidence>
<dbReference type="PANTHER" id="PTHR33713:SF10">
    <property type="entry name" value="ANTITOXIN YAFN"/>
    <property type="match status" value="1"/>
</dbReference>